<organism evidence="3 4">
    <name type="scientific">Vibrio stylophorae</name>
    <dbReference type="NCBI Taxonomy" id="659351"/>
    <lineage>
        <taxon>Bacteria</taxon>
        <taxon>Pseudomonadati</taxon>
        <taxon>Pseudomonadota</taxon>
        <taxon>Gammaproteobacteria</taxon>
        <taxon>Vibrionales</taxon>
        <taxon>Vibrionaceae</taxon>
        <taxon>Vibrio</taxon>
    </lineage>
</organism>
<protein>
    <recommendedName>
        <fullName evidence="2">DUF3131 domain-containing protein</fullName>
    </recommendedName>
</protein>
<dbReference type="Pfam" id="PF11329">
    <property type="entry name" value="DUF3131"/>
    <property type="match status" value="1"/>
</dbReference>
<feature type="region of interest" description="Disordered" evidence="1">
    <location>
        <begin position="43"/>
        <end position="83"/>
    </location>
</feature>
<proteinExistence type="predicted"/>
<feature type="compositionally biased region" description="Polar residues" evidence="1">
    <location>
        <begin position="47"/>
        <end position="75"/>
    </location>
</feature>
<evidence type="ECO:0000256" key="1">
    <source>
        <dbReference type="SAM" id="MobiDB-lite"/>
    </source>
</evidence>
<reference evidence="3" key="1">
    <citation type="submission" date="2021-11" db="EMBL/GenBank/DDBJ databases">
        <authorList>
            <person name="Rodrigo-Torres L."/>
            <person name="Arahal R. D."/>
            <person name="Lucena T."/>
        </authorList>
    </citation>
    <scope>NUCLEOTIDE SEQUENCE</scope>
    <source>
        <strain evidence="3">CECT 7929</strain>
    </source>
</reference>
<dbReference type="EMBL" id="CAKLDI010000001">
    <property type="protein sequence ID" value="CAH0533515.1"/>
    <property type="molecule type" value="Genomic_DNA"/>
</dbReference>
<sequence>MLSLMFILPVSWAKTGSPAPMPEQVKLSDRGIHSASDPQIMKARQQRGISPQNISPSDISQNSSPVEPQGANQPHQGKALSKEQRQLALQAQAYFTRYRHANTGLVDAVAGYPHLTLWDIASIISAELAMEALALQSPQQTERHLKALLRTLKTMPLYQDQLPNRQYDAKTGLPSGPYSQTKYQGNGWSALDIGRLLIWLHILEEQKPQFSGAISQIAKRWQLKRAVHQGTLYGMKLSRGKQYYRQEGRLGYLQYAATGFVLFGFKLEQAFSWDHIQTVNVQTVKSDSHDLLIDERNLPYFTSDPYVLYALEITAKQPWWQQIDAIYAMHRQHYLTHQQLYAFAEDAMDRAPWFAYNNLYYYQQPWLSTSSGGQPIETGQTLSHKVGLGFSVLFDDPFATQLQQQVIRNAQHHHYIPTGQYEDGGINRAYNINTQALILLSLWYQQRGHAILDAVHLQSTHQHSH</sequence>
<keyword evidence="4" id="KW-1185">Reference proteome</keyword>
<feature type="domain" description="DUF3131" evidence="2">
    <location>
        <begin position="87"/>
        <end position="448"/>
    </location>
</feature>
<accession>A0ABN8DUM5</accession>
<dbReference type="Proteomes" id="UP000838672">
    <property type="component" value="Unassembled WGS sequence"/>
</dbReference>
<comment type="caution">
    <text evidence="3">The sequence shown here is derived from an EMBL/GenBank/DDBJ whole genome shotgun (WGS) entry which is preliminary data.</text>
</comment>
<evidence type="ECO:0000313" key="4">
    <source>
        <dbReference type="Proteomes" id="UP000838672"/>
    </source>
</evidence>
<dbReference type="InterPro" id="IPR021478">
    <property type="entry name" value="DUF3131"/>
</dbReference>
<dbReference type="RefSeq" id="WP_237465957.1">
    <property type="nucleotide sequence ID" value="NZ_CAKLDI010000001.1"/>
</dbReference>
<gene>
    <name evidence="3" type="ORF">VST7929_01385</name>
</gene>
<evidence type="ECO:0000313" key="3">
    <source>
        <dbReference type="EMBL" id="CAH0533515.1"/>
    </source>
</evidence>
<evidence type="ECO:0000259" key="2">
    <source>
        <dbReference type="Pfam" id="PF11329"/>
    </source>
</evidence>
<name>A0ABN8DUM5_9VIBR</name>